<keyword evidence="1" id="KW-0732">Signal</keyword>
<protein>
    <recommendedName>
        <fullName evidence="4">PepSY domain-containing protein</fullName>
    </recommendedName>
</protein>
<keyword evidence="3" id="KW-1185">Reference proteome</keyword>
<proteinExistence type="predicted"/>
<evidence type="ECO:0000313" key="2">
    <source>
        <dbReference type="EMBL" id="PDQ18269.1"/>
    </source>
</evidence>
<dbReference type="Proteomes" id="UP000219182">
    <property type="component" value="Unassembled WGS sequence"/>
</dbReference>
<dbReference type="EMBL" id="NWQG01000197">
    <property type="protein sequence ID" value="PDQ18269.1"/>
    <property type="molecule type" value="Genomic_DNA"/>
</dbReference>
<evidence type="ECO:0000256" key="1">
    <source>
        <dbReference type="SAM" id="SignalP"/>
    </source>
</evidence>
<gene>
    <name evidence="2" type="ORF">CN311_25660</name>
</gene>
<sequence>MNCNRALLQISSIGAGVFMSICLTGTVATAAAKDQDAAATVVADQVRSQGFRCKNPTSAERIEAESAPNQTVYLLKCEGMTYRVLLIPDQAADVAKVD</sequence>
<reference evidence="2 3" key="1">
    <citation type="submission" date="2017-09" db="EMBL/GenBank/DDBJ databases">
        <title>Mesorhizobum sanjuanii sp. nov. isolated from nodules of Lotus tenuis in saline-alkaline lowlands of Flooding Pampa.</title>
        <authorList>
            <person name="Sannazzaro A.I."/>
            <person name="Torres Tejerizo G.A."/>
            <person name="Fontana F."/>
            <person name="Cumpa Velazquez L.M."/>
            <person name="Hansen L."/>
            <person name="Pistorio M."/>
            <person name="Estrella M.J."/>
        </authorList>
    </citation>
    <scope>NUCLEOTIDE SEQUENCE [LARGE SCALE GENOMIC DNA]</scope>
    <source>
        <strain evidence="2 3">BSA136</strain>
    </source>
</reference>
<dbReference type="AlphaFoldDB" id="A0A2A6F8K8"/>
<feature type="chain" id="PRO_5017940334" description="PepSY domain-containing protein" evidence="1">
    <location>
        <begin position="31"/>
        <end position="98"/>
    </location>
</feature>
<dbReference type="RefSeq" id="WP_097576462.1">
    <property type="nucleotide sequence ID" value="NZ_NWQG01000197.1"/>
</dbReference>
<organism evidence="2 3">
    <name type="scientific">Mesorhizobium sanjuanii</name>
    <dbReference type="NCBI Taxonomy" id="2037900"/>
    <lineage>
        <taxon>Bacteria</taxon>
        <taxon>Pseudomonadati</taxon>
        <taxon>Pseudomonadota</taxon>
        <taxon>Alphaproteobacteria</taxon>
        <taxon>Hyphomicrobiales</taxon>
        <taxon>Phyllobacteriaceae</taxon>
        <taxon>Mesorhizobium</taxon>
    </lineage>
</organism>
<feature type="signal peptide" evidence="1">
    <location>
        <begin position="1"/>
        <end position="30"/>
    </location>
</feature>
<name>A0A2A6F8K8_9HYPH</name>
<accession>A0A2A6F8K8</accession>
<evidence type="ECO:0000313" key="3">
    <source>
        <dbReference type="Proteomes" id="UP000219182"/>
    </source>
</evidence>
<evidence type="ECO:0008006" key="4">
    <source>
        <dbReference type="Google" id="ProtNLM"/>
    </source>
</evidence>
<comment type="caution">
    <text evidence="2">The sequence shown here is derived from an EMBL/GenBank/DDBJ whole genome shotgun (WGS) entry which is preliminary data.</text>
</comment>